<evidence type="ECO:0008006" key="4">
    <source>
        <dbReference type="Google" id="ProtNLM"/>
    </source>
</evidence>
<evidence type="ECO:0000313" key="2">
    <source>
        <dbReference type="EMBL" id="CAB3656678.1"/>
    </source>
</evidence>
<organism evidence="2 3">
    <name type="scientific">Paraburkholderia phenoliruptrix</name>
    <dbReference type="NCBI Taxonomy" id="252970"/>
    <lineage>
        <taxon>Bacteria</taxon>
        <taxon>Pseudomonadati</taxon>
        <taxon>Pseudomonadota</taxon>
        <taxon>Betaproteobacteria</taxon>
        <taxon>Burkholderiales</taxon>
        <taxon>Burkholderiaceae</taxon>
        <taxon>Paraburkholderia</taxon>
    </lineage>
</organism>
<dbReference type="AlphaFoldDB" id="A0A6J5A723"/>
<reference evidence="2 3" key="1">
    <citation type="submission" date="2020-04" db="EMBL/GenBank/DDBJ databases">
        <authorList>
            <person name="De Canck E."/>
        </authorList>
    </citation>
    <scope>NUCLEOTIDE SEQUENCE [LARGE SCALE GENOMIC DNA]</scope>
    <source>
        <strain evidence="2 3">LMG 22037</strain>
    </source>
</reference>
<evidence type="ECO:0000256" key="1">
    <source>
        <dbReference type="SAM" id="MobiDB-lite"/>
    </source>
</evidence>
<protein>
    <recommendedName>
        <fullName evidence="4">Biotin carboxylase</fullName>
    </recommendedName>
</protein>
<name>A0A6J5A723_9BURK</name>
<feature type="region of interest" description="Disordered" evidence="1">
    <location>
        <begin position="1"/>
        <end position="26"/>
    </location>
</feature>
<sequence>MLGATALPGAAAREMDNGATDGVDHPITAETRAPVDGLTEGTAFAHCKKTALPVHVSPNPIRRPCDGAKEHEVEPSALSPAAIPPLPVVLVHLEECSTARAGHEVGTLRELARQIAELKGTRVTGEFDPTLTYAAHRYLIPDHTLTLTEAHKLGVRSVRDLFGGVVPFPFVATKLIAHPLTEDARLAPPGWSRAFSEHTASLVLPGYSVFSHDDACNAARRLWRDGPVRIKRPSGIGGAGQSLVANMDELETELTALGEAALRTEGIVVECNLDPIETLSVGQVTLDELVVSYYGVQHLTMNNHGHRVYGGTDLVAVRGGFDILARLDLTSDIHEAIAKARAFDAAVQNDYAGFFASRRNYDVAWGIDAQGARQCGVLEQSWRIGGATGAEIGALRAFRADPLAYAVSASTREIYGDEVQIPDGASIVYQGVDPHAGAITKYYTVARHTLQGSDDR</sequence>
<proteinExistence type="predicted"/>
<evidence type="ECO:0000313" key="3">
    <source>
        <dbReference type="Proteomes" id="UP000494249"/>
    </source>
</evidence>
<accession>A0A6J5A723</accession>
<dbReference type="EMBL" id="CADIKB010000003">
    <property type="protein sequence ID" value="CAB3656678.1"/>
    <property type="molecule type" value="Genomic_DNA"/>
</dbReference>
<dbReference type="InterPro" id="IPR021519">
    <property type="entry name" value="DUF3182"/>
</dbReference>
<dbReference type="Pfam" id="PF11379">
    <property type="entry name" value="DUF3182"/>
    <property type="match status" value="1"/>
</dbReference>
<dbReference type="Proteomes" id="UP000494249">
    <property type="component" value="Unassembled WGS sequence"/>
</dbReference>
<dbReference type="SUPFAM" id="SSF56059">
    <property type="entry name" value="Glutathione synthetase ATP-binding domain-like"/>
    <property type="match status" value="1"/>
</dbReference>
<gene>
    <name evidence="2" type="ORF">LMG22037_01267</name>
</gene>